<gene>
    <name evidence="1" type="ORF">AXFE_33860</name>
</gene>
<accession>A0A0D8HFD1</accession>
<protein>
    <recommendedName>
        <fullName evidence="3">SpoVT-AbrB domain-containing protein</fullName>
    </recommendedName>
</protein>
<sequence>MGKEQIFVTVQNRGLIALPSGILNRFGLDKAGAQVEVIEREEEIVLRSHFGVSVDQRHGFGLSGGKR</sequence>
<organism evidence="1 2">
    <name type="scientific">Acidithrix ferrooxidans</name>
    <dbReference type="NCBI Taxonomy" id="1280514"/>
    <lineage>
        <taxon>Bacteria</taxon>
        <taxon>Bacillati</taxon>
        <taxon>Actinomycetota</taxon>
        <taxon>Acidimicrobiia</taxon>
        <taxon>Acidimicrobiales</taxon>
        <taxon>Acidimicrobiaceae</taxon>
        <taxon>Acidithrix</taxon>
    </lineage>
</organism>
<proteinExistence type="predicted"/>
<dbReference type="AlphaFoldDB" id="A0A0D8HFD1"/>
<evidence type="ECO:0000313" key="1">
    <source>
        <dbReference type="EMBL" id="KJF15766.1"/>
    </source>
</evidence>
<evidence type="ECO:0000313" key="2">
    <source>
        <dbReference type="Proteomes" id="UP000032360"/>
    </source>
</evidence>
<evidence type="ECO:0008006" key="3">
    <source>
        <dbReference type="Google" id="ProtNLM"/>
    </source>
</evidence>
<reference evidence="1 2" key="1">
    <citation type="submission" date="2015-01" db="EMBL/GenBank/DDBJ databases">
        <title>Draft genome of the acidophilic iron oxidizer Acidithrix ferrooxidans strain Py-F3.</title>
        <authorList>
            <person name="Poehlein A."/>
            <person name="Eisen S."/>
            <person name="Schloemann M."/>
            <person name="Johnson B.D."/>
            <person name="Daniel R."/>
            <person name="Muehling M."/>
        </authorList>
    </citation>
    <scope>NUCLEOTIDE SEQUENCE [LARGE SCALE GENOMIC DNA]</scope>
    <source>
        <strain evidence="1 2">Py-F3</strain>
    </source>
</reference>
<comment type="caution">
    <text evidence="1">The sequence shown here is derived from an EMBL/GenBank/DDBJ whole genome shotgun (WGS) entry which is preliminary data.</text>
</comment>
<dbReference type="Proteomes" id="UP000032360">
    <property type="component" value="Unassembled WGS sequence"/>
</dbReference>
<dbReference type="RefSeq" id="WP_052607025.1">
    <property type="nucleotide sequence ID" value="NZ_JXYS01000124.1"/>
</dbReference>
<name>A0A0D8HFD1_9ACTN</name>
<dbReference type="OrthoDB" id="199763at2"/>
<dbReference type="EMBL" id="JXYS01000124">
    <property type="protein sequence ID" value="KJF15766.1"/>
    <property type="molecule type" value="Genomic_DNA"/>
</dbReference>
<keyword evidence="2" id="KW-1185">Reference proteome</keyword>